<dbReference type="RefSeq" id="WP_076677891.1">
    <property type="nucleotide sequence ID" value="NZ_JAROCE010000007.1"/>
</dbReference>
<reference evidence="1 2" key="1">
    <citation type="submission" date="2023-03" db="EMBL/GenBank/DDBJ databases">
        <title>MT1 and MT2 Draft Genomes of Novel Species.</title>
        <authorList>
            <person name="Venkateswaran K."/>
        </authorList>
    </citation>
    <scope>NUCLEOTIDE SEQUENCE [LARGE SCALE GENOMIC DNA]</scope>
    <source>
        <strain evidence="1 2">IF8SW-P5</strain>
    </source>
</reference>
<dbReference type="InterPro" id="IPR036388">
    <property type="entry name" value="WH-like_DNA-bd_sf"/>
</dbReference>
<organism evidence="1 2">
    <name type="scientific">Microbacterium mcarthurae</name>
    <dbReference type="NCBI Taxonomy" id="3035918"/>
    <lineage>
        <taxon>Bacteria</taxon>
        <taxon>Bacillati</taxon>
        <taxon>Actinomycetota</taxon>
        <taxon>Actinomycetes</taxon>
        <taxon>Micrococcales</taxon>
        <taxon>Microbacteriaceae</taxon>
        <taxon>Microbacterium</taxon>
    </lineage>
</organism>
<keyword evidence="2" id="KW-1185">Reference proteome</keyword>
<dbReference type="Gene3D" id="1.10.10.10">
    <property type="entry name" value="Winged helix-like DNA-binding domain superfamily/Winged helix DNA-binding domain"/>
    <property type="match status" value="1"/>
</dbReference>
<accession>A0ABW9GP65</accession>
<evidence type="ECO:0008006" key="3">
    <source>
        <dbReference type="Google" id="ProtNLM"/>
    </source>
</evidence>
<dbReference type="EMBL" id="JAROCE010000007">
    <property type="protein sequence ID" value="MFM2721838.1"/>
    <property type="molecule type" value="Genomic_DNA"/>
</dbReference>
<dbReference type="InterPro" id="IPR036390">
    <property type="entry name" value="WH_DNA-bd_sf"/>
</dbReference>
<gene>
    <name evidence="1" type="ORF">P5G46_15060</name>
</gene>
<name>A0ABW9GP65_9MICO</name>
<dbReference type="Proteomes" id="UP001630303">
    <property type="component" value="Unassembled WGS sequence"/>
</dbReference>
<dbReference type="SUPFAM" id="SSF46785">
    <property type="entry name" value="Winged helix' DNA-binding domain"/>
    <property type="match status" value="1"/>
</dbReference>
<evidence type="ECO:0000313" key="1">
    <source>
        <dbReference type="EMBL" id="MFM2721838.1"/>
    </source>
</evidence>
<protein>
    <recommendedName>
        <fullName evidence="3">ArsR family transcriptional regulator</fullName>
    </recommendedName>
</protein>
<comment type="caution">
    <text evidence="1">The sequence shown here is derived from an EMBL/GenBank/DDBJ whole genome shotgun (WGS) entry which is preliminary data.</text>
</comment>
<proteinExistence type="predicted"/>
<evidence type="ECO:0000313" key="2">
    <source>
        <dbReference type="Proteomes" id="UP001630303"/>
    </source>
</evidence>
<sequence>MPAPTVPADAIALLARTGPRNIINYLVKHPGSYYGEIREATVTAVSSLTRDLRLLESIGVIRTDVEQPIGARRGRAPRYTVDVDRIDALIGELRAQLLG</sequence>